<dbReference type="FunFam" id="2.170.300.10:FF:000041">
    <property type="entry name" value="Tyrosine protein kinase receptor tie-1, putative"/>
    <property type="match status" value="1"/>
</dbReference>
<evidence type="ECO:0000256" key="2">
    <source>
        <dbReference type="ARBA" id="ARBA00022729"/>
    </source>
</evidence>
<evidence type="ECO:0000256" key="4">
    <source>
        <dbReference type="ARBA" id="ARBA00023157"/>
    </source>
</evidence>
<dbReference type="GO" id="GO:0007157">
    <property type="term" value="P:heterophilic cell-cell adhesion via plasma membrane cell adhesion molecules"/>
    <property type="evidence" value="ECO:0007669"/>
    <property type="project" value="TreeGrafter"/>
</dbReference>
<sequence>MGRTINRHVSVQLRMKSVTQSRGNVPVCPGTMETAVISNFILKLEEKGRKKHPLFGFETQVCPEDRYGQDCVQQCSSGSGQCDLVTGGCQCPSGQMRARCQQGCPQTLYGTNCELKCSCKNGELCSPVDGSCTCGLWGTGNYCEKERMSGHYGPPGARKYQCIHRAHCNPPHGSCTCPSKRMCPTCEENDLDNPQ</sequence>
<gene>
    <name evidence="6" type="primary">LOC113918376</name>
</gene>
<name>A0A6J2CKG3_ZALCA</name>
<dbReference type="RefSeq" id="XP_027442593.1">
    <property type="nucleotide sequence ID" value="XM_027586792.2"/>
</dbReference>
<accession>A0A6J2CKG3</accession>
<dbReference type="PANTHER" id="PTHR24043:SF10">
    <property type="entry name" value="MULTIPLE EGF LIKE DOMAINS 6"/>
    <property type="match status" value="1"/>
</dbReference>
<evidence type="ECO:0000256" key="3">
    <source>
        <dbReference type="ARBA" id="ARBA00022737"/>
    </source>
</evidence>
<dbReference type="OrthoDB" id="409374at2759"/>
<proteinExistence type="predicted"/>
<evidence type="ECO:0000256" key="1">
    <source>
        <dbReference type="ARBA" id="ARBA00022536"/>
    </source>
</evidence>
<dbReference type="GeneID" id="113918376"/>
<dbReference type="GO" id="GO:0005044">
    <property type="term" value="F:scavenger receptor activity"/>
    <property type="evidence" value="ECO:0007669"/>
    <property type="project" value="InterPro"/>
</dbReference>
<evidence type="ECO:0000313" key="5">
    <source>
        <dbReference type="Proteomes" id="UP000515165"/>
    </source>
</evidence>
<keyword evidence="3" id="KW-0677">Repeat</keyword>
<dbReference type="Proteomes" id="UP000515165">
    <property type="component" value="Chromosome 1"/>
</dbReference>
<dbReference type="PANTHER" id="PTHR24043">
    <property type="entry name" value="SCAVENGER RECEPTOR CLASS F"/>
    <property type="match status" value="1"/>
</dbReference>
<keyword evidence="5" id="KW-1185">Reference proteome</keyword>
<dbReference type="InterPro" id="IPR042635">
    <property type="entry name" value="MEGF10/SREC1/2-like"/>
</dbReference>
<organism evidence="5 6">
    <name type="scientific">Zalophus californianus</name>
    <name type="common">California sealion</name>
    <dbReference type="NCBI Taxonomy" id="9704"/>
    <lineage>
        <taxon>Eukaryota</taxon>
        <taxon>Metazoa</taxon>
        <taxon>Chordata</taxon>
        <taxon>Craniata</taxon>
        <taxon>Vertebrata</taxon>
        <taxon>Euteleostomi</taxon>
        <taxon>Mammalia</taxon>
        <taxon>Eutheria</taxon>
        <taxon>Laurasiatheria</taxon>
        <taxon>Carnivora</taxon>
        <taxon>Caniformia</taxon>
        <taxon>Pinnipedia</taxon>
        <taxon>Otariidae</taxon>
        <taxon>Zalophus</taxon>
    </lineage>
</organism>
<protein>
    <submittedName>
        <fullName evidence="6">Scavenger receptor class F member 2-like</fullName>
    </submittedName>
</protein>
<reference evidence="6" key="1">
    <citation type="submission" date="2025-08" db="UniProtKB">
        <authorList>
            <consortium name="RefSeq"/>
        </authorList>
    </citation>
    <scope>IDENTIFICATION</scope>
    <source>
        <tissue evidence="6">Blood</tissue>
    </source>
</reference>
<dbReference type="KEGG" id="zca:113918376"/>
<keyword evidence="4" id="KW-1015">Disulfide bond</keyword>
<dbReference type="AlphaFoldDB" id="A0A6J2CKG3"/>
<keyword evidence="2" id="KW-0732">Signal</keyword>
<dbReference type="Gene3D" id="2.170.300.10">
    <property type="entry name" value="Tie2 ligand-binding domain superfamily"/>
    <property type="match status" value="1"/>
</dbReference>
<evidence type="ECO:0000313" key="6">
    <source>
        <dbReference type="RefSeq" id="XP_027442593.1"/>
    </source>
</evidence>
<keyword evidence="1" id="KW-0245">EGF-like domain</keyword>